<proteinExistence type="predicted"/>
<name>A0A6C0GCG9_9BACT</name>
<dbReference type="EMBL" id="CP048222">
    <property type="protein sequence ID" value="QHT65655.1"/>
    <property type="molecule type" value="Genomic_DNA"/>
</dbReference>
<evidence type="ECO:0000313" key="1">
    <source>
        <dbReference type="EMBL" id="QHT65655.1"/>
    </source>
</evidence>
<reference evidence="1 2" key="1">
    <citation type="submission" date="2020-01" db="EMBL/GenBank/DDBJ databases">
        <authorList>
            <person name="Kim M.K."/>
        </authorList>
    </citation>
    <scope>NUCLEOTIDE SEQUENCE [LARGE SCALE GENOMIC DNA]</scope>
    <source>
        <strain evidence="1 2">172606-1</strain>
    </source>
</reference>
<dbReference type="PROSITE" id="PS51257">
    <property type="entry name" value="PROKAR_LIPOPROTEIN"/>
    <property type="match status" value="1"/>
</dbReference>
<dbReference type="AlphaFoldDB" id="A0A6C0GCG9"/>
<protein>
    <submittedName>
        <fullName evidence="1">Uncharacterized protein</fullName>
    </submittedName>
</protein>
<dbReference type="RefSeq" id="WP_162441737.1">
    <property type="nucleotide sequence ID" value="NZ_CP048222.1"/>
</dbReference>
<accession>A0A6C0GCG9</accession>
<organism evidence="1 2">
    <name type="scientific">Rhodocytophaga rosea</name>
    <dbReference type="NCBI Taxonomy" id="2704465"/>
    <lineage>
        <taxon>Bacteria</taxon>
        <taxon>Pseudomonadati</taxon>
        <taxon>Bacteroidota</taxon>
        <taxon>Cytophagia</taxon>
        <taxon>Cytophagales</taxon>
        <taxon>Rhodocytophagaceae</taxon>
        <taxon>Rhodocytophaga</taxon>
    </lineage>
</organism>
<evidence type="ECO:0000313" key="2">
    <source>
        <dbReference type="Proteomes" id="UP000480178"/>
    </source>
</evidence>
<dbReference type="Proteomes" id="UP000480178">
    <property type="component" value="Chromosome"/>
</dbReference>
<gene>
    <name evidence="1" type="ORF">GXP67_02725</name>
</gene>
<keyword evidence="2" id="KW-1185">Reference proteome</keyword>
<dbReference type="KEGG" id="rhoz:GXP67_02725"/>
<sequence length="238" mass="27499">MKFIVFIPILIVILGCNKRTPNETKIIDTDKFEIEVPADWKYKKAQGEDSFVGRIIGNGVDLSFDWSEMGYANPLIASEKEFVYERDWEWMPSHLPYGKEGVIYTSGNVQGERERIMKEKGINDTLLVRVEPFQIPEKEIIFQDKQYKVILTYKDTVVQIGIQIPEDVKNHQVQVDTTGIYKRKLIRPREGKIGITGVYFEDLNSTFNFNLAGEVVGLENQEKAINSFKTIKIKRNKD</sequence>